<keyword evidence="5" id="KW-0812">Transmembrane</keyword>
<dbReference type="GeneID" id="111115894"/>
<dbReference type="Proteomes" id="UP000694844">
    <property type="component" value="Chromosome 9"/>
</dbReference>
<evidence type="ECO:0000256" key="2">
    <source>
        <dbReference type="ARBA" id="ARBA00023157"/>
    </source>
</evidence>
<evidence type="ECO:0000313" key="11">
    <source>
        <dbReference type="RefSeq" id="XP_022310506.1"/>
    </source>
</evidence>
<dbReference type="SUPFAM" id="SSF49854">
    <property type="entry name" value="Spermadhesin, CUB domain"/>
    <property type="match status" value="2"/>
</dbReference>
<evidence type="ECO:0000313" key="8">
    <source>
        <dbReference type="Proteomes" id="UP000694844"/>
    </source>
</evidence>
<dbReference type="OrthoDB" id="6161791at2759"/>
<dbReference type="PROSITE" id="PS01180">
    <property type="entry name" value="CUB"/>
    <property type="match status" value="2"/>
</dbReference>
<evidence type="ECO:0000256" key="1">
    <source>
        <dbReference type="ARBA" id="ARBA00022737"/>
    </source>
</evidence>
<dbReference type="Gene3D" id="2.60.120.290">
    <property type="entry name" value="Spermadhesin, CUB domain"/>
    <property type="match status" value="2"/>
</dbReference>
<reference evidence="9 10" key="1">
    <citation type="submission" date="2025-04" db="UniProtKB">
        <authorList>
            <consortium name="RefSeq"/>
        </authorList>
    </citation>
    <scope>IDENTIFICATION</scope>
    <source>
        <tissue evidence="9 10">Whole sample</tissue>
    </source>
</reference>
<protein>
    <submittedName>
        <fullName evidence="9 10">Tolloid-like protein 2</fullName>
    </submittedName>
</protein>
<evidence type="ECO:0000313" key="12">
    <source>
        <dbReference type="RefSeq" id="XP_022310507.1"/>
    </source>
</evidence>
<feature type="region of interest" description="Disordered" evidence="4">
    <location>
        <begin position="411"/>
        <end position="430"/>
    </location>
</feature>
<dbReference type="CDD" id="cd00041">
    <property type="entry name" value="CUB"/>
    <property type="match status" value="2"/>
</dbReference>
<feature type="chain" id="PRO_5044666123" evidence="6">
    <location>
        <begin position="20"/>
        <end position="430"/>
    </location>
</feature>
<evidence type="ECO:0000256" key="6">
    <source>
        <dbReference type="SAM" id="SignalP"/>
    </source>
</evidence>
<dbReference type="RefSeq" id="XP_022310506.1">
    <property type="nucleotide sequence ID" value="XM_022454798.1"/>
</dbReference>
<feature type="domain" description="CUB" evidence="7">
    <location>
        <begin position="145"/>
        <end position="267"/>
    </location>
</feature>
<evidence type="ECO:0000313" key="9">
    <source>
        <dbReference type="RefSeq" id="XP_022310504.1"/>
    </source>
</evidence>
<dbReference type="InterPro" id="IPR000859">
    <property type="entry name" value="CUB_dom"/>
</dbReference>
<comment type="caution">
    <text evidence="3">Lacks conserved residue(s) required for the propagation of feature annotation.</text>
</comment>
<feature type="region of interest" description="Disordered" evidence="4">
    <location>
        <begin position="275"/>
        <end position="315"/>
    </location>
</feature>
<dbReference type="KEGG" id="cvn:111115894"/>
<keyword evidence="5" id="KW-0472">Membrane</keyword>
<evidence type="ECO:0000256" key="3">
    <source>
        <dbReference type="PROSITE-ProRule" id="PRU00059"/>
    </source>
</evidence>
<evidence type="ECO:0000256" key="5">
    <source>
        <dbReference type="SAM" id="Phobius"/>
    </source>
</evidence>
<dbReference type="Pfam" id="PF00431">
    <property type="entry name" value="CUB"/>
    <property type="match status" value="2"/>
</dbReference>
<evidence type="ECO:0000256" key="4">
    <source>
        <dbReference type="SAM" id="MobiDB-lite"/>
    </source>
</evidence>
<dbReference type="PANTHER" id="PTHR24251">
    <property type="entry name" value="OVOCHYMASE-RELATED"/>
    <property type="match status" value="1"/>
</dbReference>
<evidence type="ECO:0000259" key="7">
    <source>
        <dbReference type="PROSITE" id="PS01180"/>
    </source>
</evidence>
<keyword evidence="8" id="KW-1185">Reference proteome</keyword>
<dbReference type="RefSeq" id="XP_022310504.1">
    <property type="nucleotide sequence ID" value="XM_022454796.1"/>
</dbReference>
<dbReference type="InterPro" id="IPR035914">
    <property type="entry name" value="Sperma_CUB_dom_sf"/>
</dbReference>
<feature type="transmembrane region" description="Helical" evidence="5">
    <location>
        <begin position="354"/>
        <end position="377"/>
    </location>
</feature>
<sequence length="430" mass="46400">MGLGLQVLAVALMFHRGFCQICNTTIVSAQNEMTSLTTPGYNGGSGSYTSNLDCYWVLDAGADDMRILMFVTYDISCPNDVFFIHDGPDSSSTKLADGQCGKATATHFSSSQRYAFIRMTSDATLEKVGLLVEYVAAKDYSGSGCSGTKQTLTATESFQYLSSPSFPSQYPSDSNCRWTINNALGTIDIDVILSDIEDGDPNVCDYDNYEIYDGEYMCEHNTIRKVCQVFEKVPAYNYTSNGTSVVVKFFSDSSVNRRGFLLRYRAIIAPTTTTTASSTTTETTAAETTTTEAVTTTQTTTSTTAAETTTSSTATTTTTTATTAATTTPAPCTTKSTTYITTTKAEGLTINFELLLGFIGGSLLLICLTIIIVVCVVTKAKPPSGKTITPVQPFRPYETVDKNSIRIRKPSKIPKQISSQSGVTQKVPPW</sequence>
<keyword evidence="5" id="KW-1133">Transmembrane helix</keyword>
<dbReference type="RefSeq" id="XP_022310507.1">
    <property type="nucleotide sequence ID" value="XM_022454799.1"/>
</dbReference>
<feature type="domain" description="CUB" evidence="7">
    <location>
        <begin position="22"/>
        <end position="137"/>
    </location>
</feature>
<proteinExistence type="predicted"/>
<dbReference type="SMART" id="SM00042">
    <property type="entry name" value="CUB"/>
    <property type="match status" value="2"/>
</dbReference>
<keyword evidence="2" id="KW-1015">Disulfide bond</keyword>
<evidence type="ECO:0000313" key="10">
    <source>
        <dbReference type="RefSeq" id="XP_022310505.1"/>
    </source>
</evidence>
<feature type="signal peptide" evidence="6">
    <location>
        <begin position="1"/>
        <end position="19"/>
    </location>
</feature>
<accession>A0A8B8C6L8</accession>
<dbReference type="RefSeq" id="XP_022310505.1">
    <property type="nucleotide sequence ID" value="XM_022454797.1"/>
</dbReference>
<gene>
    <name evidence="9 10 11 12" type="primary">LOC111115894</name>
</gene>
<keyword evidence="1" id="KW-0677">Repeat</keyword>
<name>A0A8B8C6L8_CRAVI</name>
<organism evidence="8 11">
    <name type="scientific">Crassostrea virginica</name>
    <name type="common">Eastern oyster</name>
    <dbReference type="NCBI Taxonomy" id="6565"/>
    <lineage>
        <taxon>Eukaryota</taxon>
        <taxon>Metazoa</taxon>
        <taxon>Spiralia</taxon>
        <taxon>Lophotrochozoa</taxon>
        <taxon>Mollusca</taxon>
        <taxon>Bivalvia</taxon>
        <taxon>Autobranchia</taxon>
        <taxon>Pteriomorphia</taxon>
        <taxon>Ostreida</taxon>
        <taxon>Ostreoidea</taxon>
        <taxon>Ostreidae</taxon>
        <taxon>Crassostrea</taxon>
    </lineage>
</organism>
<dbReference type="AlphaFoldDB" id="A0A8B8C6L8"/>
<keyword evidence="6" id="KW-0732">Signal</keyword>